<evidence type="ECO:0000256" key="17">
    <source>
        <dbReference type="ARBA" id="ARBA00023264"/>
    </source>
</evidence>
<keyword evidence="22" id="KW-1185">Reference proteome</keyword>
<comment type="pathway">
    <text evidence="4">Lipid metabolism.</text>
</comment>
<dbReference type="GO" id="GO:0005886">
    <property type="term" value="C:plasma membrane"/>
    <property type="evidence" value="ECO:0007669"/>
    <property type="project" value="UniProtKB-SubCell"/>
</dbReference>
<dbReference type="PANTHER" id="PTHR46382:SF1">
    <property type="entry name" value="PHOSPHATIDATE CYTIDYLYLTRANSFERASE"/>
    <property type="match status" value="1"/>
</dbReference>
<evidence type="ECO:0000313" key="20">
    <source>
        <dbReference type="EMBL" id="KGI77806.1"/>
    </source>
</evidence>
<dbReference type="EMBL" id="JACHET010000001">
    <property type="protein sequence ID" value="MBB6183860.1"/>
    <property type="molecule type" value="Genomic_DNA"/>
</dbReference>
<dbReference type="OrthoDB" id="9799199at2"/>
<feature type="transmembrane region" description="Helical" evidence="19">
    <location>
        <begin position="78"/>
        <end position="99"/>
    </location>
</feature>
<dbReference type="EMBL" id="JROI01000010">
    <property type="protein sequence ID" value="KGI77806.1"/>
    <property type="molecule type" value="Genomic_DNA"/>
</dbReference>
<evidence type="ECO:0000256" key="10">
    <source>
        <dbReference type="ARBA" id="ARBA00022679"/>
    </source>
</evidence>
<evidence type="ECO:0000256" key="7">
    <source>
        <dbReference type="ARBA" id="ARBA00019373"/>
    </source>
</evidence>
<dbReference type="GO" id="GO:0004605">
    <property type="term" value="F:phosphatidate cytidylyltransferase activity"/>
    <property type="evidence" value="ECO:0007669"/>
    <property type="project" value="UniProtKB-EC"/>
</dbReference>
<dbReference type="GO" id="GO:0016024">
    <property type="term" value="P:CDP-diacylglycerol biosynthetic process"/>
    <property type="evidence" value="ECO:0007669"/>
    <property type="project" value="UniProtKB-UniPathway"/>
</dbReference>
<feature type="transmembrane region" description="Helical" evidence="19">
    <location>
        <begin position="56"/>
        <end position="72"/>
    </location>
</feature>
<dbReference type="InterPro" id="IPR000374">
    <property type="entry name" value="PC_trans"/>
</dbReference>
<keyword evidence="14" id="KW-0443">Lipid metabolism</keyword>
<reference evidence="21 23" key="2">
    <citation type="submission" date="2020-08" db="EMBL/GenBank/DDBJ databases">
        <title>Genomic Encyclopedia of Type Strains, Phase IV (KMG-IV): sequencing the most valuable type-strain genomes for metagenomic binning, comparative biology and taxonomic classification.</title>
        <authorList>
            <person name="Goeker M."/>
        </authorList>
    </citation>
    <scope>NUCLEOTIDE SEQUENCE [LARGE SCALE GENOMIC DNA]</scope>
    <source>
        <strain evidence="21 23">DSM 107085</strain>
    </source>
</reference>
<evidence type="ECO:0000256" key="16">
    <source>
        <dbReference type="ARBA" id="ARBA00023209"/>
    </source>
</evidence>
<dbReference type="UniPathway" id="UPA00557">
    <property type="reaction ID" value="UER00614"/>
</dbReference>
<keyword evidence="16" id="KW-0594">Phospholipid biosynthesis</keyword>
<evidence type="ECO:0000256" key="19">
    <source>
        <dbReference type="SAM" id="Phobius"/>
    </source>
</evidence>
<keyword evidence="12 18" id="KW-0548">Nucleotidyltransferase</keyword>
<dbReference type="Proteomes" id="UP000029708">
    <property type="component" value="Unassembled WGS sequence"/>
</dbReference>
<evidence type="ECO:0000313" key="21">
    <source>
        <dbReference type="EMBL" id="MBB6183860.1"/>
    </source>
</evidence>
<evidence type="ECO:0000313" key="23">
    <source>
        <dbReference type="Proteomes" id="UP000560000"/>
    </source>
</evidence>
<comment type="subcellular location">
    <subcellularLocation>
        <location evidence="2">Cell membrane</location>
        <topology evidence="2">Multi-pass membrane protein</topology>
    </subcellularLocation>
</comment>
<comment type="pathway">
    <text evidence="3 18">Phospholipid metabolism; CDP-diacylglycerol biosynthesis; CDP-diacylglycerol from sn-glycerol 3-phosphate: step 3/3.</text>
</comment>
<evidence type="ECO:0000256" key="8">
    <source>
        <dbReference type="ARBA" id="ARBA00022475"/>
    </source>
</evidence>
<dbReference type="HOGENOM" id="CLU_037294_1_2_6"/>
<evidence type="ECO:0000256" key="3">
    <source>
        <dbReference type="ARBA" id="ARBA00005119"/>
    </source>
</evidence>
<dbReference type="EC" id="2.7.7.41" evidence="6 18"/>
<evidence type="ECO:0000256" key="4">
    <source>
        <dbReference type="ARBA" id="ARBA00005189"/>
    </source>
</evidence>
<evidence type="ECO:0000256" key="14">
    <source>
        <dbReference type="ARBA" id="ARBA00023098"/>
    </source>
</evidence>
<feature type="transmembrane region" description="Helical" evidence="19">
    <location>
        <begin position="111"/>
        <end position="132"/>
    </location>
</feature>
<evidence type="ECO:0000313" key="22">
    <source>
        <dbReference type="Proteomes" id="UP000029708"/>
    </source>
</evidence>
<evidence type="ECO:0000256" key="1">
    <source>
        <dbReference type="ARBA" id="ARBA00001698"/>
    </source>
</evidence>
<evidence type="ECO:0000256" key="13">
    <source>
        <dbReference type="ARBA" id="ARBA00022989"/>
    </source>
</evidence>
<organism evidence="20 22">
    <name type="scientific">Oleiagrimonas soli</name>
    <dbReference type="NCBI Taxonomy" id="1543381"/>
    <lineage>
        <taxon>Bacteria</taxon>
        <taxon>Pseudomonadati</taxon>
        <taxon>Pseudomonadota</taxon>
        <taxon>Gammaproteobacteria</taxon>
        <taxon>Lysobacterales</taxon>
        <taxon>Rhodanobacteraceae</taxon>
        <taxon>Oleiagrimonas</taxon>
    </lineage>
</organism>
<protein>
    <recommendedName>
        <fullName evidence="7 18">Phosphatidate cytidylyltransferase</fullName>
        <ecNumber evidence="6 18">2.7.7.41</ecNumber>
    </recommendedName>
</protein>
<comment type="catalytic activity">
    <reaction evidence="1 18">
        <text>a 1,2-diacyl-sn-glycero-3-phosphate + CTP + H(+) = a CDP-1,2-diacyl-sn-glycerol + diphosphate</text>
        <dbReference type="Rhea" id="RHEA:16229"/>
        <dbReference type="ChEBI" id="CHEBI:15378"/>
        <dbReference type="ChEBI" id="CHEBI:33019"/>
        <dbReference type="ChEBI" id="CHEBI:37563"/>
        <dbReference type="ChEBI" id="CHEBI:58332"/>
        <dbReference type="ChEBI" id="CHEBI:58608"/>
        <dbReference type="EC" id="2.7.7.41"/>
    </reaction>
</comment>
<evidence type="ECO:0000256" key="5">
    <source>
        <dbReference type="ARBA" id="ARBA00010185"/>
    </source>
</evidence>
<feature type="transmembrane region" description="Helical" evidence="19">
    <location>
        <begin position="138"/>
        <end position="158"/>
    </location>
</feature>
<feature type="transmembrane region" description="Helical" evidence="19">
    <location>
        <begin position="179"/>
        <end position="199"/>
    </location>
</feature>
<evidence type="ECO:0000256" key="9">
    <source>
        <dbReference type="ARBA" id="ARBA00022516"/>
    </source>
</evidence>
<evidence type="ECO:0000256" key="15">
    <source>
        <dbReference type="ARBA" id="ARBA00023136"/>
    </source>
</evidence>
<gene>
    <name evidence="21" type="ORF">HNQ86_001205</name>
    <name evidence="20" type="ORF">LF63_0105130</name>
</gene>
<keyword evidence="13 19" id="KW-1133">Transmembrane helix</keyword>
<comment type="caution">
    <text evidence="20">The sequence shown here is derived from an EMBL/GenBank/DDBJ whole genome shotgun (WGS) entry which is preliminary data.</text>
</comment>
<dbReference type="STRING" id="1543381.LF63_0105130"/>
<dbReference type="PANTHER" id="PTHR46382">
    <property type="entry name" value="PHOSPHATIDATE CYTIDYLYLTRANSFERASE"/>
    <property type="match status" value="1"/>
</dbReference>
<sequence length="273" mass="29697">MLVQRILTALLLIPLALAVMLLPPTWLFGVIVGLVFLAAQWEWTRLCGVRKRATRAAWLLLTLILLGVLWTLRTHPWAWTLGVAVGVLWWLTSLLWLRNYSFAAAPTRENALLKLLVGLLIFVPAWLALIGMHGQPHGPWWVLLAILIVWAADTGAYFSGRLFGKRKLAPRISPGKTWAGVYGALALGGAVSVVGGWLLHVRHPAALLGMLLLGVVTVAASILGDLIESLFKRQADIKDSGTLFPGHGGLLDRLDSVFAALPAFVIVKLLLGL</sequence>
<comment type="similarity">
    <text evidence="5 18">Belongs to the CDS family.</text>
</comment>
<evidence type="ECO:0000256" key="12">
    <source>
        <dbReference type="ARBA" id="ARBA00022695"/>
    </source>
</evidence>
<keyword evidence="9" id="KW-0444">Lipid biosynthesis</keyword>
<reference evidence="20 22" key="1">
    <citation type="submission" date="2014-09" db="EMBL/GenBank/DDBJ databases">
        <title>Xanthomonadaceae 3.5X direct submission.</title>
        <authorList>
            <person name="Fang T."/>
            <person name="Wang H."/>
        </authorList>
    </citation>
    <scope>NUCLEOTIDE SEQUENCE [LARGE SCALE GENOMIC DNA]</scope>
    <source>
        <strain evidence="20 22">3.5X</strain>
    </source>
</reference>
<dbReference type="PROSITE" id="PS01315">
    <property type="entry name" value="CDS"/>
    <property type="match status" value="1"/>
</dbReference>
<keyword evidence="17" id="KW-1208">Phospholipid metabolism</keyword>
<keyword evidence="10 18" id="KW-0808">Transferase</keyword>
<evidence type="ECO:0000256" key="2">
    <source>
        <dbReference type="ARBA" id="ARBA00004651"/>
    </source>
</evidence>
<dbReference type="Pfam" id="PF01148">
    <property type="entry name" value="CTP_transf_1"/>
    <property type="match status" value="1"/>
</dbReference>
<evidence type="ECO:0000256" key="18">
    <source>
        <dbReference type="RuleBase" id="RU003938"/>
    </source>
</evidence>
<feature type="transmembrane region" description="Helical" evidence="19">
    <location>
        <begin position="205"/>
        <end position="224"/>
    </location>
</feature>
<keyword evidence="8" id="KW-1003">Cell membrane</keyword>
<keyword evidence="11 18" id="KW-0812">Transmembrane</keyword>
<dbReference type="Proteomes" id="UP000560000">
    <property type="component" value="Unassembled WGS sequence"/>
</dbReference>
<dbReference type="RefSeq" id="WP_043100092.1">
    <property type="nucleotide sequence ID" value="NZ_JACHET010000001.1"/>
</dbReference>
<proteinExistence type="inferred from homology"/>
<evidence type="ECO:0000256" key="11">
    <source>
        <dbReference type="ARBA" id="ARBA00022692"/>
    </source>
</evidence>
<name>A0A099CVU6_9GAMM</name>
<accession>A0A099CVU6</accession>
<evidence type="ECO:0000256" key="6">
    <source>
        <dbReference type="ARBA" id="ARBA00012487"/>
    </source>
</evidence>
<dbReference type="AlphaFoldDB" id="A0A099CVU6"/>
<keyword evidence="15 19" id="KW-0472">Membrane</keyword>